<dbReference type="InterPro" id="IPR051531">
    <property type="entry name" value="N-acetyltransferase"/>
</dbReference>
<dbReference type="PANTHER" id="PTHR43792">
    <property type="entry name" value="GNAT FAMILY, PUTATIVE (AFU_ORTHOLOGUE AFUA_3G00765)-RELATED-RELATED"/>
    <property type="match status" value="1"/>
</dbReference>
<organism evidence="2 3">
    <name type="scientific">Paenibacillus alvei</name>
    <name type="common">Bacillus alvei</name>
    <dbReference type="NCBI Taxonomy" id="44250"/>
    <lineage>
        <taxon>Bacteria</taxon>
        <taxon>Bacillati</taxon>
        <taxon>Bacillota</taxon>
        <taxon>Bacilli</taxon>
        <taxon>Bacillales</taxon>
        <taxon>Paenibacillaceae</taxon>
        <taxon>Paenibacillus</taxon>
    </lineage>
</organism>
<dbReference type="Proteomes" id="UP000552038">
    <property type="component" value="Unassembled WGS sequence"/>
</dbReference>
<dbReference type="SUPFAM" id="SSF55729">
    <property type="entry name" value="Acyl-CoA N-acyltransferases (Nat)"/>
    <property type="match status" value="1"/>
</dbReference>
<dbReference type="PROSITE" id="PS51186">
    <property type="entry name" value="GNAT"/>
    <property type="match status" value="1"/>
</dbReference>
<dbReference type="PANTHER" id="PTHR43792:SF1">
    <property type="entry name" value="N-ACETYLTRANSFERASE DOMAIN-CONTAINING PROTEIN"/>
    <property type="match status" value="1"/>
</dbReference>
<dbReference type="InterPro" id="IPR016181">
    <property type="entry name" value="Acyl_CoA_acyltransferase"/>
</dbReference>
<accession>A0AAP6ZZ42</accession>
<evidence type="ECO:0000313" key="2">
    <source>
        <dbReference type="EMBL" id="NOJ70812.1"/>
    </source>
</evidence>
<dbReference type="RefSeq" id="WP_171416371.1">
    <property type="nucleotide sequence ID" value="NZ_JABFOR010000009.1"/>
</dbReference>
<comment type="caution">
    <text evidence="2">The sequence shown here is derived from an EMBL/GenBank/DDBJ whole genome shotgun (WGS) entry which is preliminary data.</text>
</comment>
<dbReference type="AlphaFoldDB" id="A0AAP6ZZ42"/>
<gene>
    <name evidence="2" type="ORF">HMI46_09625</name>
</gene>
<proteinExistence type="predicted"/>
<evidence type="ECO:0000259" key="1">
    <source>
        <dbReference type="PROSITE" id="PS51186"/>
    </source>
</evidence>
<reference evidence="2 3" key="1">
    <citation type="submission" date="2020-05" db="EMBL/GenBank/DDBJ databases">
        <title>Whole genome sequencing and identification of novel metabolites from Paenibacillus alvei strain JR949.</title>
        <authorList>
            <person name="Rajendhran J."/>
            <person name="Sree Pranav P."/>
            <person name="Mahalakshmi B."/>
            <person name="Karthikeyan R."/>
        </authorList>
    </citation>
    <scope>NUCLEOTIDE SEQUENCE [LARGE SCALE GENOMIC DNA]</scope>
    <source>
        <strain evidence="2 3">JR949</strain>
    </source>
</reference>
<name>A0AAP6ZZ42_PAEAL</name>
<dbReference type="GO" id="GO:0016747">
    <property type="term" value="F:acyltransferase activity, transferring groups other than amino-acyl groups"/>
    <property type="evidence" value="ECO:0007669"/>
    <property type="project" value="InterPro"/>
</dbReference>
<dbReference type="EMBL" id="JABFOR010000009">
    <property type="protein sequence ID" value="NOJ70812.1"/>
    <property type="molecule type" value="Genomic_DNA"/>
</dbReference>
<dbReference type="InterPro" id="IPR000182">
    <property type="entry name" value="GNAT_dom"/>
</dbReference>
<dbReference type="Pfam" id="PF13302">
    <property type="entry name" value="Acetyltransf_3"/>
    <property type="match status" value="1"/>
</dbReference>
<protein>
    <submittedName>
        <fullName evidence="2">GNAT family N-acetyltransferase</fullName>
    </submittedName>
</protein>
<feature type="domain" description="N-acetyltransferase" evidence="1">
    <location>
        <begin position="7"/>
        <end position="162"/>
    </location>
</feature>
<evidence type="ECO:0000313" key="3">
    <source>
        <dbReference type="Proteomes" id="UP000552038"/>
    </source>
</evidence>
<sequence>MLETNRCILSTLDTEDYEGVKKLYVNEEVRKYLGGAWKEEEAIKGSFNRMLASQEGTSFWMIREKQTNACIGLISLDLHHDGESTEVSYELLPEWWGSGYATETVTAVIEHAFHVLGLPEVVAETQAANKASRRLLERVGMSFRSTVQRFEEPQTIYGITNPIGAITGNARR</sequence>
<dbReference type="Gene3D" id="3.40.630.30">
    <property type="match status" value="1"/>
</dbReference>